<dbReference type="eggNOG" id="KOG2650">
    <property type="taxonomic scope" value="Eukaryota"/>
</dbReference>
<dbReference type="SUPFAM" id="SSF53187">
    <property type="entry name" value="Zn-dependent exopeptidases"/>
    <property type="match status" value="1"/>
</dbReference>
<dbReference type="Pfam" id="PF00246">
    <property type="entry name" value="Peptidase_M14"/>
    <property type="match status" value="1"/>
</dbReference>
<dbReference type="InterPro" id="IPR000834">
    <property type="entry name" value="Peptidase_M14"/>
</dbReference>
<keyword evidence="6" id="KW-1185">Reference proteome</keyword>
<feature type="domain" description="Peptidase M14" evidence="4">
    <location>
        <begin position="109"/>
        <end position="429"/>
    </location>
</feature>
<evidence type="ECO:0000313" key="5">
    <source>
        <dbReference type="EMBL" id="EJK65212.1"/>
    </source>
</evidence>
<dbReference type="PANTHER" id="PTHR11705:SF119">
    <property type="entry name" value="OS02G0119300 PROTEIN"/>
    <property type="match status" value="1"/>
</dbReference>
<dbReference type="PROSITE" id="PS52035">
    <property type="entry name" value="PEPTIDASE_M14"/>
    <property type="match status" value="1"/>
</dbReference>
<comment type="similarity">
    <text evidence="2 3">Belongs to the peptidase M14 family.</text>
</comment>
<protein>
    <recommendedName>
        <fullName evidence="4">Peptidase M14 domain-containing protein</fullName>
    </recommendedName>
</protein>
<dbReference type="GO" id="GO:0005615">
    <property type="term" value="C:extracellular space"/>
    <property type="evidence" value="ECO:0007669"/>
    <property type="project" value="TreeGrafter"/>
</dbReference>
<accession>K0T4G1</accession>
<gene>
    <name evidence="5" type="ORF">THAOC_13957</name>
</gene>
<reference evidence="5 6" key="1">
    <citation type="journal article" date="2012" name="Genome Biol.">
        <title>Genome and low-iron response of an oceanic diatom adapted to chronic iron limitation.</title>
        <authorList>
            <person name="Lommer M."/>
            <person name="Specht M."/>
            <person name="Roy A.S."/>
            <person name="Kraemer L."/>
            <person name="Andreson R."/>
            <person name="Gutowska M.A."/>
            <person name="Wolf J."/>
            <person name="Bergner S.V."/>
            <person name="Schilhabel M.B."/>
            <person name="Klostermeier U.C."/>
            <person name="Beiko R.G."/>
            <person name="Rosenstiel P."/>
            <person name="Hippler M."/>
            <person name="Laroche J."/>
        </authorList>
    </citation>
    <scope>NUCLEOTIDE SEQUENCE [LARGE SCALE GENOMIC DNA]</scope>
    <source>
        <strain evidence="5 6">CCMP1005</strain>
    </source>
</reference>
<evidence type="ECO:0000256" key="2">
    <source>
        <dbReference type="ARBA" id="ARBA00005988"/>
    </source>
</evidence>
<dbReference type="OrthoDB" id="47466at2759"/>
<feature type="active site" description="Proton donor/acceptor" evidence="3">
    <location>
        <position position="401"/>
    </location>
</feature>
<dbReference type="GO" id="GO:0004181">
    <property type="term" value="F:metallocarboxypeptidase activity"/>
    <property type="evidence" value="ECO:0007669"/>
    <property type="project" value="InterPro"/>
</dbReference>
<comment type="caution">
    <text evidence="5">The sequence shown here is derived from an EMBL/GenBank/DDBJ whole genome shotgun (WGS) entry which is preliminary data.</text>
</comment>
<dbReference type="AlphaFoldDB" id="K0T4G1"/>
<proteinExistence type="inferred from homology"/>
<organism evidence="5 6">
    <name type="scientific">Thalassiosira oceanica</name>
    <name type="common">Marine diatom</name>
    <dbReference type="NCBI Taxonomy" id="159749"/>
    <lineage>
        <taxon>Eukaryota</taxon>
        <taxon>Sar</taxon>
        <taxon>Stramenopiles</taxon>
        <taxon>Ochrophyta</taxon>
        <taxon>Bacillariophyta</taxon>
        <taxon>Coscinodiscophyceae</taxon>
        <taxon>Thalassiosirophycidae</taxon>
        <taxon>Thalassiosirales</taxon>
        <taxon>Thalassiosiraceae</taxon>
        <taxon>Thalassiosira</taxon>
    </lineage>
</organism>
<dbReference type="GO" id="GO:0006508">
    <property type="term" value="P:proteolysis"/>
    <property type="evidence" value="ECO:0007669"/>
    <property type="project" value="InterPro"/>
</dbReference>
<evidence type="ECO:0000256" key="3">
    <source>
        <dbReference type="PROSITE-ProRule" id="PRU01379"/>
    </source>
</evidence>
<evidence type="ECO:0000259" key="4">
    <source>
        <dbReference type="PROSITE" id="PS52035"/>
    </source>
</evidence>
<dbReference type="SMART" id="SM00631">
    <property type="entry name" value="Zn_pept"/>
    <property type="match status" value="1"/>
</dbReference>
<dbReference type="Proteomes" id="UP000266841">
    <property type="component" value="Unassembled WGS sequence"/>
</dbReference>
<dbReference type="GO" id="GO:0008270">
    <property type="term" value="F:zinc ion binding"/>
    <property type="evidence" value="ECO:0007669"/>
    <property type="project" value="InterPro"/>
</dbReference>
<evidence type="ECO:0000313" key="6">
    <source>
        <dbReference type="Proteomes" id="UP000266841"/>
    </source>
</evidence>
<comment type="cofactor">
    <cofactor evidence="1">
        <name>Zn(2+)</name>
        <dbReference type="ChEBI" id="CHEBI:29105"/>
    </cofactor>
</comment>
<sequence length="641" mass="70448">MWEDSVGPGARQPICALTAAHIDDFDRSELMKFKDAGLDVMESKPCNIPRLFKVVDDMFKSLQLPAIACALVALSSAAAQSDEYTKIDNHPCLRDYNGITKSMFDLADANPTLATVTDIGDTYLKLHPGSAITEMSDIPEDGFDIWGFNVTNSDSSHTSDEKAKVLIISGVHSREYATSELNMRFAEKLLDGFGDNSDINWILNHTEVHFIFTANPDGRYMAESDVELWWRKNANFENGSTCDHPEDNPGVDMNRNYPFAWGREDGASADPCMDDFFGSAPGSEPEVQAVIAYAKSIFPEHQFLDDPENSIDMERGENTTGVFIDIHSSGRMIYYPWGFVDQIAPDDDALQAFGRKLAKADDPSRDHVLWAPEQPDFMYPASGDATDYMYGALGVASFGFEIGQNFDEDCPVFEDEVVADNIPALMYAVKAASLPLFYSQGPDILSLSVHVDEEYEESSNEIHISVKASDSELVNIENYPTFHTGDQAVNGVTLFLDVHPENHNGAGHTWELAFVDTKDGIDTFGKVVRMPSDVSPGRHIVYAQAVDSDGYLGPVTSSWIDVPEITNPNQLLDGDGMINPCEVTIGRSSNSPLTVDCDKIGKQEEPRKEIKPLIEEIDNGTRSKALSLASLAATAIVGLVL</sequence>
<dbReference type="Gene3D" id="3.40.630.10">
    <property type="entry name" value="Zn peptidases"/>
    <property type="match status" value="1"/>
</dbReference>
<evidence type="ECO:0000256" key="1">
    <source>
        <dbReference type="ARBA" id="ARBA00001947"/>
    </source>
</evidence>
<dbReference type="EMBL" id="AGNL01016176">
    <property type="protein sequence ID" value="EJK65212.1"/>
    <property type="molecule type" value="Genomic_DNA"/>
</dbReference>
<dbReference type="PANTHER" id="PTHR11705">
    <property type="entry name" value="PROTEASE FAMILY M14 CARBOXYPEPTIDASE A,B"/>
    <property type="match status" value="1"/>
</dbReference>
<name>K0T4G1_THAOC</name>